<keyword evidence="4" id="KW-1185">Reference proteome</keyword>
<organism evidence="3 4">
    <name type="scientific">Mesorhabditis spiculigera</name>
    <dbReference type="NCBI Taxonomy" id="96644"/>
    <lineage>
        <taxon>Eukaryota</taxon>
        <taxon>Metazoa</taxon>
        <taxon>Ecdysozoa</taxon>
        <taxon>Nematoda</taxon>
        <taxon>Chromadorea</taxon>
        <taxon>Rhabditida</taxon>
        <taxon>Rhabditina</taxon>
        <taxon>Rhabditomorpha</taxon>
        <taxon>Rhabditoidea</taxon>
        <taxon>Rhabditidae</taxon>
        <taxon>Mesorhabditinae</taxon>
        <taxon>Mesorhabditis</taxon>
    </lineage>
</organism>
<proteinExistence type="predicted"/>
<dbReference type="Proteomes" id="UP001177023">
    <property type="component" value="Unassembled WGS sequence"/>
</dbReference>
<dbReference type="GO" id="GO:0098793">
    <property type="term" value="C:presynapse"/>
    <property type="evidence" value="ECO:0007669"/>
    <property type="project" value="GOC"/>
</dbReference>
<feature type="region of interest" description="Disordered" evidence="1">
    <location>
        <begin position="199"/>
        <end position="224"/>
    </location>
</feature>
<protein>
    <submittedName>
        <fullName evidence="3">Uncharacterized protein</fullName>
    </submittedName>
</protein>
<feature type="compositionally biased region" description="Polar residues" evidence="1">
    <location>
        <begin position="200"/>
        <end position="221"/>
    </location>
</feature>
<sequence length="329" mass="37509">MPQEVVQFLRSESNDSFELRINYDNNIAPDKVDFWYFLLTLLLFVVWIIFLAYYFQRCLGPLVGFLFTKLLRFMGYTGTIKIGSISASFIAGKVLVAGLIVKLFMDLKNNYFGWYDQVRIQQLVQADDDAHLWIEASKAAIEDISFDIQTSKRKGMGLKRDALQIHFLGELMATNDGTVTVNPEAASSKETTVRMHIDIQENSPKKGNSSKPQATTSTSTMESKKDPRIFECELWQCDPKMRFIDRFRWDPPLIDEVLKKLQPVPYLSRLEGVQLLPGPSLIIRRIICASSTSPGHEQFLVNLSSGPRVEKERRAVSSMIGKKFSSFSR</sequence>
<keyword evidence="2" id="KW-0812">Transmembrane</keyword>
<dbReference type="PANTHER" id="PTHR31640">
    <property type="entry name" value="TRANSMEMBRANE PROTEIN KIAA1109"/>
    <property type="match status" value="1"/>
</dbReference>
<feature type="transmembrane region" description="Helical" evidence="2">
    <location>
        <begin position="34"/>
        <end position="55"/>
    </location>
</feature>
<gene>
    <name evidence="3" type="ORF">MSPICULIGERA_LOCUS3693</name>
</gene>
<name>A0AA36C9Q8_9BILA</name>
<accession>A0AA36C9Q8</accession>
<dbReference type="PANTHER" id="PTHR31640:SF1">
    <property type="entry name" value="BRIDGE-LIKE LIPID TRANSFER PROTEIN FAMILY MEMBER 1"/>
    <property type="match status" value="1"/>
</dbReference>
<reference evidence="3" key="1">
    <citation type="submission" date="2023-06" db="EMBL/GenBank/DDBJ databases">
        <authorList>
            <person name="Delattre M."/>
        </authorList>
    </citation>
    <scope>NUCLEOTIDE SEQUENCE</scope>
    <source>
        <strain evidence="3">AF72</strain>
    </source>
</reference>
<evidence type="ECO:0000313" key="4">
    <source>
        <dbReference type="Proteomes" id="UP001177023"/>
    </source>
</evidence>
<feature type="non-terminal residue" evidence="3">
    <location>
        <position position="329"/>
    </location>
</feature>
<evidence type="ECO:0000256" key="2">
    <source>
        <dbReference type="SAM" id="Phobius"/>
    </source>
</evidence>
<dbReference type="EMBL" id="CATQJA010000954">
    <property type="protein sequence ID" value="CAJ0565031.1"/>
    <property type="molecule type" value="Genomic_DNA"/>
</dbReference>
<keyword evidence="2" id="KW-1133">Transmembrane helix</keyword>
<evidence type="ECO:0000256" key="1">
    <source>
        <dbReference type="SAM" id="MobiDB-lite"/>
    </source>
</evidence>
<feature type="transmembrane region" description="Helical" evidence="2">
    <location>
        <begin position="85"/>
        <end position="105"/>
    </location>
</feature>
<dbReference type="AlphaFoldDB" id="A0AA36C9Q8"/>
<dbReference type="InterPro" id="IPR033616">
    <property type="entry name" value="BLTP1"/>
</dbReference>
<keyword evidence="2" id="KW-0472">Membrane</keyword>
<comment type="caution">
    <text evidence="3">The sequence shown here is derived from an EMBL/GenBank/DDBJ whole genome shotgun (WGS) entry which is preliminary data.</text>
</comment>
<dbReference type="GO" id="GO:0048488">
    <property type="term" value="P:synaptic vesicle endocytosis"/>
    <property type="evidence" value="ECO:0007669"/>
    <property type="project" value="TreeGrafter"/>
</dbReference>
<evidence type="ECO:0000313" key="3">
    <source>
        <dbReference type="EMBL" id="CAJ0565031.1"/>
    </source>
</evidence>